<sequence length="253" mass="26728">MAHAPESPPVGPDAVEGGALAPERSADGRTRSAVVNLLLSDGPITAAALAERLGISAAAVRRHLDQLAAEGALTSREQPSRVARGRGRPARVYLLTAVGRERLPHGYDEIAVQAIRFLAETAGPDAVTAFARRRADALVEPFRDRLSATPDPAGRAEILAEALNSEGFAASLQQVGVGQQLCQHHCPVGAVAHEFPQLCEAELEVLTRELGTYAQRLATIARGDAVCTTFIPIDRPLRRSVPSTPGSPPADEH</sequence>
<evidence type="ECO:0000313" key="2">
    <source>
        <dbReference type="EMBL" id="TKV62108.1"/>
    </source>
</evidence>
<dbReference type="PANTHER" id="PTHR30363">
    <property type="entry name" value="HTH-TYPE TRANSCRIPTIONAL REGULATOR SRLR-RELATED"/>
    <property type="match status" value="1"/>
</dbReference>
<dbReference type="InterPro" id="IPR036390">
    <property type="entry name" value="WH_DNA-bd_sf"/>
</dbReference>
<keyword evidence="3" id="KW-1185">Reference proteome</keyword>
<organism evidence="2 3">
    <name type="scientific">Nakamurella flava</name>
    <dbReference type="NCBI Taxonomy" id="2576308"/>
    <lineage>
        <taxon>Bacteria</taxon>
        <taxon>Bacillati</taxon>
        <taxon>Actinomycetota</taxon>
        <taxon>Actinomycetes</taxon>
        <taxon>Nakamurellales</taxon>
        <taxon>Nakamurellaceae</taxon>
        <taxon>Nakamurella</taxon>
    </lineage>
</organism>
<dbReference type="InterPro" id="IPR050313">
    <property type="entry name" value="Carb_Metab_HTH_regulators"/>
</dbReference>
<comment type="caution">
    <text evidence="2">The sequence shown here is derived from an EMBL/GenBank/DDBJ whole genome shotgun (WGS) entry which is preliminary data.</text>
</comment>
<protein>
    <submittedName>
        <fullName evidence="2">Transcriptional regulator</fullName>
    </submittedName>
</protein>
<accession>A0A4U6QPG9</accession>
<dbReference type="Gene3D" id="1.10.10.10">
    <property type="entry name" value="Winged helix-like DNA-binding domain superfamily/Winged helix DNA-binding domain"/>
    <property type="match status" value="1"/>
</dbReference>
<proteinExistence type="predicted"/>
<reference evidence="2 3" key="1">
    <citation type="submission" date="2019-05" db="EMBL/GenBank/DDBJ databases">
        <title>Nakamurella sp. N5BH11, whole genome shotgun sequence.</title>
        <authorList>
            <person name="Tuo L."/>
        </authorList>
    </citation>
    <scope>NUCLEOTIDE SEQUENCE [LARGE SCALE GENOMIC DNA]</scope>
    <source>
        <strain evidence="2 3">N5BH11</strain>
    </source>
</reference>
<dbReference type="InterPro" id="IPR011991">
    <property type="entry name" value="ArsR-like_HTH"/>
</dbReference>
<dbReference type="PANTHER" id="PTHR30363:SF28">
    <property type="entry name" value="TRANSCRIPTIONAL REGULATORY PROTEIN-RELATED"/>
    <property type="match status" value="1"/>
</dbReference>
<name>A0A4U6QPG9_9ACTN</name>
<dbReference type="SUPFAM" id="SSF46785">
    <property type="entry name" value="Winged helix' DNA-binding domain"/>
    <property type="match status" value="1"/>
</dbReference>
<dbReference type="EMBL" id="SZZH01000001">
    <property type="protein sequence ID" value="TKV62108.1"/>
    <property type="molecule type" value="Genomic_DNA"/>
</dbReference>
<dbReference type="OrthoDB" id="3375207at2"/>
<dbReference type="Proteomes" id="UP000306985">
    <property type="component" value="Unassembled WGS sequence"/>
</dbReference>
<evidence type="ECO:0000256" key="1">
    <source>
        <dbReference type="SAM" id="MobiDB-lite"/>
    </source>
</evidence>
<evidence type="ECO:0000313" key="3">
    <source>
        <dbReference type="Proteomes" id="UP000306985"/>
    </source>
</evidence>
<feature type="compositionally biased region" description="Pro residues" evidence="1">
    <location>
        <begin position="1"/>
        <end position="11"/>
    </location>
</feature>
<feature type="region of interest" description="Disordered" evidence="1">
    <location>
        <begin position="1"/>
        <end position="27"/>
    </location>
</feature>
<dbReference type="InterPro" id="IPR036388">
    <property type="entry name" value="WH-like_DNA-bd_sf"/>
</dbReference>
<dbReference type="CDD" id="cd00090">
    <property type="entry name" value="HTH_ARSR"/>
    <property type="match status" value="1"/>
</dbReference>
<dbReference type="Pfam" id="PF12840">
    <property type="entry name" value="HTH_20"/>
    <property type="match status" value="1"/>
</dbReference>
<gene>
    <name evidence="2" type="ORF">FDO65_03095</name>
</gene>
<dbReference type="AlphaFoldDB" id="A0A4U6QPG9"/>